<dbReference type="InterPro" id="IPR011990">
    <property type="entry name" value="TPR-like_helical_dom_sf"/>
</dbReference>
<evidence type="ECO:0000256" key="5">
    <source>
        <dbReference type="SAM" id="MobiDB-lite"/>
    </source>
</evidence>
<gene>
    <name evidence="7" type="ORF">SANT12839_031480</name>
</gene>
<dbReference type="SUPFAM" id="SSF46894">
    <property type="entry name" value="C-terminal effector domain of the bipartite response regulators"/>
    <property type="match status" value="1"/>
</dbReference>
<dbReference type="GO" id="GO:0000160">
    <property type="term" value="P:phosphorelay signal transduction system"/>
    <property type="evidence" value="ECO:0007669"/>
    <property type="project" value="UniProtKB-KW"/>
</dbReference>
<dbReference type="PANTHER" id="PTHR47691:SF3">
    <property type="entry name" value="HTH-TYPE TRANSCRIPTIONAL REGULATOR RV0890C-RELATED"/>
    <property type="match status" value="1"/>
</dbReference>
<dbReference type="InterPro" id="IPR027417">
    <property type="entry name" value="P-loop_NTPase"/>
</dbReference>
<comment type="caution">
    <text evidence="7">The sequence shown here is derived from an EMBL/GenBank/DDBJ whole genome shotgun (WGS) entry which is preliminary data.</text>
</comment>
<dbReference type="GO" id="GO:0006355">
    <property type="term" value="P:regulation of DNA-templated transcription"/>
    <property type="evidence" value="ECO:0007669"/>
    <property type="project" value="InterPro"/>
</dbReference>
<dbReference type="CDD" id="cd15831">
    <property type="entry name" value="BTAD"/>
    <property type="match status" value="1"/>
</dbReference>
<evidence type="ECO:0000256" key="1">
    <source>
        <dbReference type="ARBA" id="ARBA00005820"/>
    </source>
</evidence>
<dbReference type="InterPro" id="IPR016032">
    <property type="entry name" value="Sig_transdc_resp-reg_C-effctor"/>
</dbReference>
<evidence type="ECO:0000256" key="4">
    <source>
        <dbReference type="PROSITE-ProRule" id="PRU01091"/>
    </source>
</evidence>
<evidence type="ECO:0000259" key="6">
    <source>
        <dbReference type="PROSITE" id="PS51755"/>
    </source>
</evidence>
<dbReference type="Pfam" id="PF03704">
    <property type="entry name" value="BTAD"/>
    <property type="match status" value="1"/>
</dbReference>
<feature type="region of interest" description="Disordered" evidence="5">
    <location>
        <begin position="647"/>
        <end position="669"/>
    </location>
</feature>
<dbReference type="GO" id="GO:0003677">
    <property type="term" value="F:DNA binding"/>
    <property type="evidence" value="ECO:0007669"/>
    <property type="project" value="UniProtKB-UniRule"/>
</dbReference>
<reference evidence="7 8" key="1">
    <citation type="journal article" date="2020" name="Int. J. Syst. Evol. Microbiol.">
        <title>Reclassification of Streptomyces castelarensis and Streptomyces sporoclivatus as later heterotypic synonyms of Streptomyces antimycoticus.</title>
        <authorList>
            <person name="Komaki H."/>
            <person name="Tamura T."/>
        </authorList>
    </citation>
    <scope>NUCLEOTIDE SEQUENCE [LARGE SCALE GENOMIC DNA]</scope>
    <source>
        <strain evidence="7 8">NBRC 12839</strain>
    </source>
</reference>
<dbReference type="EMBL" id="BJHV01000001">
    <property type="protein sequence ID" value="GDY42266.1"/>
    <property type="molecule type" value="Genomic_DNA"/>
</dbReference>
<keyword evidence="8" id="KW-1185">Reference proteome</keyword>
<name>A0A4D4K6A1_9ACTN</name>
<dbReference type="InterPro" id="IPR036388">
    <property type="entry name" value="WH-like_DNA-bd_sf"/>
</dbReference>
<dbReference type="InterPro" id="IPR005158">
    <property type="entry name" value="BTAD"/>
</dbReference>
<dbReference type="SMART" id="SM01043">
    <property type="entry name" value="BTAD"/>
    <property type="match status" value="1"/>
</dbReference>
<dbReference type="AlphaFoldDB" id="A0A4D4K6A1"/>
<evidence type="ECO:0000256" key="3">
    <source>
        <dbReference type="ARBA" id="ARBA00023125"/>
    </source>
</evidence>
<dbReference type="Gene3D" id="1.25.40.10">
    <property type="entry name" value="Tetratricopeptide repeat domain"/>
    <property type="match status" value="2"/>
</dbReference>
<protein>
    <submittedName>
        <fullName evidence="7">AfsR family transcriptional regulator</fullName>
    </submittedName>
</protein>
<accession>A0A4D4K6A1</accession>
<dbReference type="PANTHER" id="PTHR47691">
    <property type="entry name" value="REGULATOR-RELATED"/>
    <property type="match status" value="1"/>
</dbReference>
<keyword evidence="2" id="KW-0902">Two-component regulatory system</keyword>
<feature type="DNA-binding region" description="OmpR/PhoB-type" evidence="4">
    <location>
        <begin position="79"/>
        <end position="176"/>
    </location>
</feature>
<evidence type="ECO:0000313" key="7">
    <source>
        <dbReference type="EMBL" id="GDY42266.1"/>
    </source>
</evidence>
<dbReference type="Gene3D" id="1.10.10.10">
    <property type="entry name" value="Winged helix-like DNA-binding domain superfamily/Winged helix DNA-binding domain"/>
    <property type="match status" value="1"/>
</dbReference>
<dbReference type="SMART" id="SM00862">
    <property type="entry name" value="Trans_reg_C"/>
    <property type="match status" value="1"/>
</dbReference>
<dbReference type="SUPFAM" id="SSF48452">
    <property type="entry name" value="TPR-like"/>
    <property type="match status" value="2"/>
</dbReference>
<comment type="similarity">
    <text evidence="1">Belongs to the AfsR/DnrI/RedD regulatory family.</text>
</comment>
<proteinExistence type="inferred from homology"/>
<keyword evidence="3 4" id="KW-0238">DNA-binding</keyword>
<dbReference type="Proteomes" id="UP000299290">
    <property type="component" value="Unassembled WGS sequence"/>
</dbReference>
<dbReference type="PROSITE" id="PS51755">
    <property type="entry name" value="OMPR_PHOB"/>
    <property type="match status" value="1"/>
</dbReference>
<dbReference type="SUPFAM" id="SSF52540">
    <property type="entry name" value="P-loop containing nucleoside triphosphate hydrolases"/>
    <property type="match status" value="1"/>
</dbReference>
<organism evidence="7 8">
    <name type="scientific">Streptomyces antimycoticus</name>
    <dbReference type="NCBI Taxonomy" id="68175"/>
    <lineage>
        <taxon>Bacteria</taxon>
        <taxon>Bacillati</taxon>
        <taxon>Actinomycetota</taxon>
        <taxon>Actinomycetes</taxon>
        <taxon>Kitasatosporales</taxon>
        <taxon>Streptomycetaceae</taxon>
        <taxon>Streptomyces</taxon>
        <taxon>Streptomyces violaceusniger group</taxon>
    </lineage>
</organism>
<dbReference type="PRINTS" id="PR00364">
    <property type="entry name" value="DISEASERSIST"/>
</dbReference>
<dbReference type="InterPro" id="IPR001867">
    <property type="entry name" value="OmpR/PhoB-type_DNA-bd"/>
</dbReference>
<feature type="region of interest" description="Disordered" evidence="5">
    <location>
        <begin position="20"/>
        <end position="72"/>
    </location>
</feature>
<feature type="domain" description="OmpR/PhoB-type" evidence="6">
    <location>
        <begin position="79"/>
        <end position="176"/>
    </location>
</feature>
<evidence type="ECO:0000313" key="8">
    <source>
        <dbReference type="Proteomes" id="UP000299290"/>
    </source>
</evidence>
<dbReference type="Gene3D" id="3.40.50.300">
    <property type="entry name" value="P-loop containing nucleotide triphosphate hydrolases"/>
    <property type="match status" value="1"/>
</dbReference>
<sequence length="1219" mass="130939">MRRSRRLMAVVIEWGSPYGLVSAEGETSNRGRGVPGQGKRQDGRARGNGGSGRGHGERENGRAGVSGRTAGAGAVGRETGIHQNGAVRYGILGTTQARHDDGTPVDVGGARLRALLAALALAPGQARTTGALIGEIWITDPPADGHGALQALVGRLRRALGKDAVESVPGGYRLSADPDDVDLHRFERLAEEGAHALADGDPAKAVDLLDAALALWRGPALSDLPDATAPVARAEARRLDARRARLAADLALGRPAQALPALTGLCDGHPLDEPLHALRIRALRDVGRVAEALAAYEVIRTEIAERLGADPGPELRGLYAELLAAADEGSPLPPRPAPAPARSGGGNLRARLTSFVGREADLATLRGDLSGHRLITLLGPGGAGKTRLSQEAAESFAPDWPDGVWLAELAPVDDPETVPETVLSAVGGRETVLLGTSPEGLRAATDPAVRDPRARLIEHCAPRRMLIVLDNCEHLVAAAAHLAESLLAQCPGVTILATSREPLAVPGELVRPVEPLPDPVALRLLQDRGAAARPGFRTEDDPAACAEICRRLDGLPLAIELAAARLRLLTPRQLADRLDDRFRLLTSGSRTALPRQQTLRAVVDWSWDLLDAPERTVLARLSVFAGGCGLTEAEAVCADAAEAVRGRPEEHAEHVEHAEHAEREQRAGAVEPRDVAALLGSLVDKSLVVTAPGPEPGTDGEMRYRLLETVAEYAAERLDESGERAAVEQRHLVAYREVARTADPLLRGPAQRHWLVRLETEHENLRTALRRAVAARDEQEALCLVLSLGWFWHLRGHRGEARHWATAAADLGPSPFAPPVAPAPPLYVSCTAAPPPMEPELLAEARRGVRLYALANIDGDLRAMVGDDTQRELEGIVSAYRPGLPQTCRLPGILWFFAVILKGDFVLLREMADEAVRACRELDYAWELAFTLQLRAKFYRDRSGEHQDATTRDADESLAIFRRLGDVWGEAEALAGRGETWEKRGEGAAAAADYRAAIRCAQELGAHDQVTFLRSRLAGLFVEFGDEEKAAEGERMLREVVEQGQHAGAEALSYARIHLAQRYGTTGRLAEARTLLSTLHGEFEHRALHMFEGMVEGMLAWLELLEGRPGDALTTVRGALAKTTGRMTEMVAPFIPVTHLLTAAEALSGLGGAERARAARLLGAYDALRKPQQYRVSASERARRERTEAAVRAEFGDAAYERAHAEGGGLTLDEAIVLV</sequence>
<evidence type="ECO:0000256" key="2">
    <source>
        <dbReference type="ARBA" id="ARBA00023012"/>
    </source>
</evidence>